<reference evidence="3" key="1">
    <citation type="journal article" date="2020" name="BMC Genomics">
        <title>Correction to: Identification and distribution of gene clusters required for synthesis of sphingolipid metabolism inhibitors in diverse species of the filamentous fungus Fusarium.</title>
        <authorList>
            <person name="Kim H.S."/>
            <person name="Lohmar J.M."/>
            <person name="Busman M."/>
            <person name="Brown D.W."/>
            <person name="Naumann T.A."/>
            <person name="Divon H.H."/>
            <person name="Lysoe E."/>
            <person name="Uhlig S."/>
            <person name="Proctor R.H."/>
        </authorList>
    </citation>
    <scope>NUCLEOTIDE SEQUENCE</scope>
    <source>
        <strain evidence="3">NRRL 22465</strain>
    </source>
</reference>
<sequence>MTPTAQVQRRGAEDVAAKHTEPENGSTTETEPLTPEVRRPSVGIDVMSRRLSKSLSPQIIEDLSDNDSALGCRPMLLAPRRRCDPVFSITGKRTGGHIIPLESRVSYSQSEAVERANVSVNYVLPNDPSEQERLESLLTMADLQHHLFTLTLGGHLFLCPAGKGKQIQRCLDAGTGTGVWAIDFDSTSREELMSQVIGIDLSPIQPNFLPSNLRFEVDDLEDEWNFTYKFDLVFARMLVGSVSNWPNFMRQSFDNLSPGGWIECQDIAFPVECDDNSLKEGSYINQWSDLMMKATAVFGRSAQSAKEYRQQMIDAGFVNVTEVIYKWPTNRWPADPYYKEIGFWCCHNIAGELSGLSMALFTRGLGWSSQQVEVFLASVRTDMKDRRIHAYWPILAQRPANSGPTPDHHQLLVDMISPIRRAEIRVRPECAKAEKTTHRYVHGAATFGPRIRTLGHVFDELLESMLGSRWLARVAKVAARLFLRRVHDDEQTREIKGFSRAAGCHLFLVVALNVFLDVMMGCTAGCVRVHGQDRSSERLMHFRTLDWGLDPLRDLVVVLEYVDSSEDPDNVIATSVTYAGFMGVLTGVREDLSISLNYRPLHLCDNFALKKHQLLVVLGFRPSVSSILGKTLFAQQQGLADISTTSSLIESAKKLAAIRSAPCYLTLCDGKHAVVVEKDLVTGRIRDDDRFIVQTNHDSFSASRYGAELRSQPLTPHPELWLQDSNDRMDVINDKWTRHCGPEASGDKTAVDEETLRGWMMDERINNTFTHFACILDPATGRVP</sequence>
<dbReference type="OrthoDB" id="5273684at2759"/>
<name>A0A8H4UIB2_9HYPO</name>
<accession>A0A8H4UIB2</accession>
<dbReference type="EC" id="3.5.1.23" evidence="1"/>
<dbReference type="CDD" id="cd02440">
    <property type="entry name" value="AdoMet_MTases"/>
    <property type="match status" value="1"/>
</dbReference>
<evidence type="ECO:0000256" key="1">
    <source>
        <dbReference type="ARBA" id="ARBA00011891"/>
    </source>
</evidence>
<proteinExistence type="predicted"/>
<dbReference type="Pfam" id="PF13489">
    <property type="entry name" value="Methyltransf_23"/>
    <property type="match status" value="1"/>
</dbReference>
<dbReference type="PANTHER" id="PTHR28583">
    <property type="entry name" value="ACID AMIDASE"/>
    <property type="match status" value="1"/>
</dbReference>
<evidence type="ECO:0000313" key="4">
    <source>
        <dbReference type="Proteomes" id="UP000635477"/>
    </source>
</evidence>
<dbReference type="Gene3D" id="3.60.60.10">
    <property type="entry name" value="Penicillin V Acylase, Chain A"/>
    <property type="match status" value="1"/>
</dbReference>
<reference evidence="3" key="2">
    <citation type="submission" date="2020-05" db="EMBL/GenBank/DDBJ databases">
        <authorList>
            <person name="Kim H.-S."/>
            <person name="Proctor R.H."/>
            <person name="Brown D.W."/>
        </authorList>
    </citation>
    <scope>NUCLEOTIDE SEQUENCE</scope>
    <source>
        <strain evidence="3">NRRL 22465</strain>
    </source>
</reference>
<evidence type="ECO:0000256" key="2">
    <source>
        <dbReference type="SAM" id="MobiDB-lite"/>
    </source>
</evidence>
<dbReference type="PANTHER" id="PTHR28583:SF1">
    <property type="entry name" value="ACID CERAMIDASE"/>
    <property type="match status" value="1"/>
</dbReference>
<gene>
    <name evidence="3" type="ORF">FZEAL_6584</name>
</gene>
<dbReference type="Gene3D" id="3.40.50.150">
    <property type="entry name" value="Vaccinia Virus protein VP39"/>
    <property type="match status" value="1"/>
</dbReference>
<dbReference type="GO" id="GO:0017040">
    <property type="term" value="F:N-acylsphingosine amidohydrolase activity"/>
    <property type="evidence" value="ECO:0007669"/>
    <property type="project" value="UniProtKB-EC"/>
</dbReference>
<evidence type="ECO:0000313" key="3">
    <source>
        <dbReference type="EMBL" id="KAF4976803.1"/>
    </source>
</evidence>
<dbReference type="SUPFAM" id="SSF53335">
    <property type="entry name" value="S-adenosyl-L-methionine-dependent methyltransferases"/>
    <property type="match status" value="1"/>
</dbReference>
<feature type="compositionally biased region" description="Basic and acidic residues" evidence="2">
    <location>
        <begin position="10"/>
        <end position="22"/>
    </location>
</feature>
<feature type="region of interest" description="Disordered" evidence="2">
    <location>
        <begin position="1"/>
        <end position="41"/>
    </location>
</feature>
<dbReference type="InterPro" id="IPR029063">
    <property type="entry name" value="SAM-dependent_MTases_sf"/>
</dbReference>
<dbReference type="AlphaFoldDB" id="A0A8H4UIB2"/>
<protein>
    <recommendedName>
        <fullName evidence="1">ceramidase</fullName>
        <ecNumber evidence="1">3.5.1.23</ecNumber>
    </recommendedName>
</protein>
<organism evidence="3 4">
    <name type="scientific">Fusarium zealandicum</name>
    <dbReference type="NCBI Taxonomy" id="1053134"/>
    <lineage>
        <taxon>Eukaryota</taxon>
        <taxon>Fungi</taxon>
        <taxon>Dikarya</taxon>
        <taxon>Ascomycota</taxon>
        <taxon>Pezizomycotina</taxon>
        <taxon>Sordariomycetes</taxon>
        <taxon>Hypocreomycetidae</taxon>
        <taxon>Hypocreales</taxon>
        <taxon>Nectriaceae</taxon>
        <taxon>Fusarium</taxon>
        <taxon>Fusarium staphyleae species complex</taxon>
    </lineage>
</organism>
<dbReference type="Proteomes" id="UP000635477">
    <property type="component" value="Unassembled WGS sequence"/>
</dbReference>
<dbReference type="EMBL" id="JABEYC010000487">
    <property type="protein sequence ID" value="KAF4976803.1"/>
    <property type="molecule type" value="Genomic_DNA"/>
</dbReference>
<keyword evidence="4" id="KW-1185">Reference proteome</keyword>
<comment type="caution">
    <text evidence="3">The sequence shown here is derived from an EMBL/GenBank/DDBJ whole genome shotgun (WGS) entry which is preliminary data.</text>
</comment>